<dbReference type="VEuPathDB" id="FungiDB:FUN_003960"/>
<reference evidence="1 2" key="1">
    <citation type="submission" date="2016-04" db="EMBL/GenBank/DDBJ databases">
        <title>Genome analyses suggest a sexual origin of heterokaryosis in a supposedly ancient asexual fungus.</title>
        <authorList>
            <person name="Ropars J."/>
            <person name="Sedzielewska K."/>
            <person name="Noel J."/>
            <person name="Charron P."/>
            <person name="Farinelli L."/>
            <person name="Marton T."/>
            <person name="Kruger M."/>
            <person name="Pelin A."/>
            <person name="Brachmann A."/>
            <person name="Corradi N."/>
        </authorList>
    </citation>
    <scope>NUCLEOTIDE SEQUENCE [LARGE SCALE GENOMIC DNA]</scope>
    <source>
        <strain evidence="1 2">A5</strain>
    </source>
</reference>
<dbReference type="VEuPathDB" id="FungiDB:RhiirA1_479960"/>
<organism evidence="1 2">
    <name type="scientific">Rhizophagus irregularis</name>
    <dbReference type="NCBI Taxonomy" id="588596"/>
    <lineage>
        <taxon>Eukaryota</taxon>
        <taxon>Fungi</taxon>
        <taxon>Fungi incertae sedis</taxon>
        <taxon>Mucoromycota</taxon>
        <taxon>Glomeromycotina</taxon>
        <taxon>Glomeromycetes</taxon>
        <taxon>Glomerales</taxon>
        <taxon>Glomeraceae</taxon>
        <taxon>Rhizophagus</taxon>
    </lineage>
</organism>
<reference evidence="1 2" key="2">
    <citation type="submission" date="2017-09" db="EMBL/GenBank/DDBJ databases">
        <title>Extensive intraspecific genome diversity in a model arbuscular mycorrhizal fungus.</title>
        <authorList>
            <person name="Chen E.C."/>
            <person name="Morin E."/>
            <person name="Beaudet D."/>
            <person name="Noel J."/>
            <person name="Ndikumana S."/>
            <person name="Charron P."/>
            <person name="St-Onge C."/>
            <person name="Giorgi J."/>
            <person name="Grigoriev I.V."/>
            <person name="Roux C."/>
            <person name="Martin F.M."/>
            <person name="Corradi N."/>
        </authorList>
    </citation>
    <scope>NUCLEOTIDE SEQUENCE [LARGE SCALE GENOMIC DNA]</scope>
    <source>
        <strain evidence="1 2">A5</strain>
    </source>
</reference>
<evidence type="ECO:0000313" key="2">
    <source>
        <dbReference type="Proteomes" id="UP000232722"/>
    </source>
</evidence>
<protein>
    <recommendedName>
        <fullName evidence="3">RNase H type-1 domain-containing protein</fullName>
    </recommendedName>
</protein>
<feature type="non-terminal residue" evidence="1">
    <location>
        <position position="1"/>
    </location>
</feature>
<dbReference type="VEuPathDB" id="FungiDB:RhiirA1_474811"/>
<evidence type="ECO:0008006" key="3">
    <source>
        <dbReference type="Google" id="ProtNLM"/>
    </source>
</evidence>
<evidence type="ECO:0000313" key="1">
    <source>
        <dbReference type="EMBL" id="PKB95274.1"/>
    </source>
</evidence>
<dbReference type="Proteomes" id="UP000232722">
    <property type="component" value="Unassembled WGS sequence"/>
</dbReference>
<accession>A0A2N0NL24</accession>
<dbReference type="VEuPathDB" id="FungiDB:FUN_007312"/>
<dbReference type="VEuPathDB" id="FungiDB:RhiirFUN_018909"/>
<comment type="caution">
    <text evidence="1">The sequence shown here is derived from an EMBL/GenBank/DDBJ whole genome shotgun (WGS) entry which is preliminary data.</text>
</comment>
<dbReference type="AlphaFoldDB" id="A0A2N0NL24"/>
<name>A0A2N0NL24_9GLOM</name>
<dbReference type="EMBL" id="LLXJ01004943">
    <property type="protein sequence ID" value="PKB95274.1"/>
    <property type="molecule type" value="Genomic_DNA"/>
</dbReference>
<proteinExistence type="predicted"/>
<gene>
    <name evidence="1" type="ORF">RhiirA5_437023</name>
</gene>
<sequence>IEDRLSITAEFYTLNNTQANSAKYILLSSEQFSQTIEFDLSPSPLILNSTLTLKALALSTSFRFLGVWFNLSASSRFVHNQTTSMVKDMAALLSPKKLLAQHVTYLYNIVLLPRLEFRLQTTLFAESTINRMVSPMLSLIRQKADFLDCDACPSIIDLESWSHTLSLRTHSLFNSLLFSSRLNITWSLIFRPPRKDLCPAIPLWSILPKDLFISMKNVRKNFCTHFLAQLITPCGSRLLSWKELRFLKRVSNKGSVPAWFTYLFNLVVIPNSSSFFVLPQFKISNSYTVASIFPIDISRNYWFNPQWAISFNRNTNSFLVGRVITTYPAPRNEALISHWIASSVDDLLSDFTACQEFNHLLWSSARAIILQKNLEVTLIKVPAHADDSLNNHVDDLAKAAHTDSRLSSISPAFLAPCILQFNSLPVDMNIRKFIGDIFDAKSLLTLALLPRFNLNSSISDIDWACTKFCFNNKQLQSSHRNGRSEFCAFRIKILLDMLPTLTTLQRRKPHIYDLSWLCPQCNSSPETLDHLWTCPYILPEFSPFNTFKTLLLDLRTVCLGKFLSATPLKSLPDSFAVEFTAMDCWDCDPPSNSCLRLARGLIPMSLTSFLGTYFSSSTICSIFDTPLHDFHFDLYVQIWLCRSVFFHHWESAQGITNKMKSSAIGPSPTSHPFSQISPAISTPSLATASLDSWVSWVSSYIIHGGSWISHLDFWRRLTVQPLLRISFW</sequence>